<sequence length="149" mass="16782">MALDTKMSCLAAVLTFIISISTLHLIKPLIVDMPLFYILIGIYGGILCVVLLTAINNLENLIFSNDFCAQFLSFYCGVIFLCRLNSSNLWNGLFFDIMCMLLLLESNISTNLLIFQYSADHCCGKEKAELITIPQMQMFFSMDTLSYVS</sequence>
<evidence type="ECO:0000313" key="4">
    <source>
        <dbReference type="WBParaSite" id="EgrG_000916500"/>
    </source>
</evidence>
<dbReference type="OrthoDB" id="10372426at2759"/>
<dbReference type="InterPro" id="IPR018614">
    <property type="entry name" value="KRTCAP2"/>
</dbReference>
<protein>
    <submittedName>
        <fullName evidence="2 4">Expressed conserved protein</fullName>
    </submittedName>
</protein>
<dbReference type="WBParaSite" id="EgrG_000916500">
    <property type="protein sequence ID" value="EgrG_000916500"/>
    <property type="gene ID" value="EgrG_000916500"/>
</dbReference>
<reference evidence="2" key="2">
    <citation type="submission" date="2014-06" db="EMBL/GenBank/DDBJ databases">
        <authorList>
            <person name="Aslett M."/>
        </authorList>
    </citation>
    <scope>NUCLEOTIDE SEQUENCE</scope>
</reference>
<dbReference type="EMBL" id="LK028601">
    <property type="protein sequence ID" value="CDS24322.1"/>
    <property type="molecule type" value="Genomic_DNA"/>
</dbReference>
<keyword evidence="1" id="KW-0812">Transmembrane</keyword>
<accession>A0A068X360</accession>
<feature type="transmembrane region" description="Helical" evidence="1">
    <location>
        <begin position="67"/>
        <end position="86"/>
    </location>
</feature>
<keyword evidence="1" id="KW-0472">Membrane</keyword>
<evidence type="ECO:0000313" key="2">
    <source>
        <dbReference type="EMBL" id="CDS24322.1"/>
    </source>
</evidence>
<evidence type="ECO:0000313" key="3">
    <source>
        <dbReference type="Proteomes" id="UP000492820"/>
    </source>
</evidence>
<dbReference type="AlphaFoldDB" id="A0A068X360"/>
<name>A0A068X360_ECHGR</name>
<dbReference type="Pfam" id="PF09775">
    <property type="entry name" value="Keratin_assoc"/>
    <property type="match status" value="1"/>
</dbReference>
<reference evidence="4" key="3">
    <citation type="submission" date="2020-10" db="UniProtKB">
        <authorList>
            <consortium name="WormBaseParasite"/>
        </authorList>
    </citation>
    <scope>IDENTIFICATION</scope>
</reference>
<organism evidence="2">
    <name type="scientific">Echinococcus granulosus</name>
    <name type="common">Hydatid tapeworm</name>
    <dbReference type="NCBI Taxonomy" id="6210"/>
    <lineage>
        <taxon>Eukaryota</taxon>
        <taxon>Metazoa</taxon>
        <taxon>Spiralia</taxon>
        <taxon>Lophotrochozoa</taxon>
        <taxon>Platyhelminthes</taxon>
        <taxon>Cestoda</taxon>
        <taxon>Eucestoda</taxon>
        <taxon>Cyclophyllidea</taxon>
        <taxon>Taeniidae</taxon>
        <taxon>Echinococcus</taxon>
        <taxon>Echinococcus granulosus group</taxon>
    </lineage>
</organism>
<evidence type="ECO:0000256" key="1">
    <source>
        <dbReference type="SAM" id="Phobius"/>
    </source>
</evidence>
<feature type="transmembrane region" description="Helical" evidence="1">
    <location>
        <begin position="35"/>
        <end position="55"/>
    </location>
</feature>
<keyword evidence="1" id="KW-1133">Transmembrane helix</keyword>
<reference evidence="2 3" key="1">
    <citation type="journal article" date="2013" name="Nature">
        <title>The genomes of four tapeworm species reveal adaptations to parasitism.</title>
        <authorList>
            <person name="Tsai I.J."/>
            <person name="Zarowiecki M."/>
            <person name="Holroyd N."/>
            <person name="Garciarrubio A."/>
            <person name="Sanchez-Flores A."/>
            <person name="Brooks K.L."/>
            <person name="Tracey A."/>
            <person name="Bobes R.J."/>
            <person name="Fragoso G."/>
            <person name="Sciutto E."/>
            <person name="Aslett M."/>
            <person name="Beasley H."/>
            <person name="Bennett H.M."/>
            <person name="Cai J."/>
            <person name="Camicia F."/>
            <person name="Clark R."/>
            <person name="Cucher M."/>
            <person name="De Silva N."/>
            <person name="Day T.A."/>
            <person name="Deplazes P."/>
            <person name="Estrada K."/>
            <person name="Fernandez C."/>
            <person name="Holland P.W."/>
            <person name="Hou J."/>
            <person name="Hu S."/>
            <person name="Huckvale T."/>
            <person name="Hung S.S."/>
            <person name="Kamenetzky L."/>
            <person name="Keane J.A."/>
            <person name="Kiss F."/>
            <person name="Koziol U."/>
            <person name="Lambert O."/>
            <person name="Liu K."/>
            <person name="Luo X."/>
            <person name="Luo Y."/>
            <person name="Macchiaroli N."/>
            <person name="Nichol S."/>
            <person name="Paps J."/>
            <person name="Parkinson J."/>
            <person name="Pouchkina-Stantcheva N."/>
            <person name="Riddiford N."/>
            <person name="Rosenzvit M."/>
            <person name="Salinas G."/>
            <person name="Wasmuth J.D."/>
            <person name="Zamanian M."/>
            <person name="Zheng Y."/>
            <person name="Cai X."/>
            <person name="Soberon X."/>
            <person name="Olson P.D."/>
            <person name="Laclette J.P."/>
            <person name="Brehm K."/>
            <person name="Berriman M."/>
            <person name="Garciarrubio A."/>
            <person name="Bobes R.J."/>
            <person name="Fragoso G."/>
            <person name="Sanchez-Flores A."/>
            <person name="Estrada K."/>
            <person name="Cevallos M.A."/>
            <person name="Morett E."/>
            <person name="Gonzalez V."/>
            <person name="Portillo T."/>
            <person name="Ochoa-Leyva A."/>
            <person name="Jose M.V."/>
            <person name="Sciutto E."/>
            <person name="Landa A."/>
            <person name="Jimenez L."/>
            <person name="Valdes V."/>
            <person name="Carrero J.C."/>
            <person name="Larralde C."/>
            <person name="Morales-Montor J."/>
            <person name="Limon-Lason J."/>
            <person name="Soberon X."/>
            <person name="Laclette J.P."/>
        </authorList>
    </citation>
    <scope>NUCLEOTIDE SEQUENCE [LARGE SCALE GENOMIC DNA]</scope>
</reference>
<proteinExistence type="predicted"/>
<dbReference type="Proteomes" id="UP000492820">
    <property type="component" value="Unassembled WGS sequence"/>
</dbReference>
<gene>
    <name evidence="4" type="primary">EGR_06937</name>
    <name evidence="2" type="ORF">EgrG_000916500</name>
</gene>